<gene>
    <name evidence="1" type="ORF">METZ01_LOCUS488323</name>
</gene>
<proteinExistence type="predicted"/>
<sequence length="239" mass="25396">NRRFTSADLNTSQEAFTSVLDLQSSEIYTQGDLIPSSALPFSGSSQSGQESGVLKYWYRYRLTKSNVDEDVWFFVSPTGSASGITPQLIASGQQTSFISPKYSDVSLANANTEDGTPGYGVRVYKSTSTDSGSLGGGDVVSGNDYQFDYKTGVLQFESALSSTQIVYMSAYQYVGTTLATGLNVGGDVNVDGNISANEFIVSSSVTYMTQLFSSGSTMFGDTSDDTHEFTGSVLVSGSV</sequence>
<protein>
    <submittedName>
        <fullName evidence="1">Uncharacterized protein</fullName>
    </submittedName>
</protein>
<evidence type="ECO:0000313" key="1">
    <source>
        <dbReference type="EMBL" id="SVE35469.1"/>
    </source>
</evidence>
<organism evidence="1">
    <name type="scientific">marine metagenome</name>
    <dbReference type="NCBI Taxonomy" id="408172"/>
    <lineage>
        <taxon>unclassified sequences</taxon>
        <taxon>metagenomes</taxon>
        <taxon>ecological metagenomes</taxon>
    </lineage>
</organism>
<reference evidence="1" key="1">
    <citation type="submission" date="2018-05" db="EMBL/GenBank/DDBJ databases">
        <authorList>
            <person name="Lanie J.A."/>
            <person name="Ng W.-L."/>
            <person name="Kazmierczak K.M."/>
            <person name="Andrzejewski T.M."/>
            <person name="Davidsen T.M."/>
            <person name="Wayne K.J."/>
            <person name="Tettelin H."/>
            <person name="Glass J.I."/>
            <person name="Rusch D."/>
            <person name="Podicherti R."/>
            <person name="Tsui H.-C.T."/>
            <person name="Winkler M.E."/>
        </authorList>
    </citation>
    <scope>NUCLEOTIDE SEQUENCE</scope>
</reference>
<feature type="non-terminal residue" evidence="1">
    <location>
        <position position="239"/>
    </location>
</feature>
<dbReference type="EMBL" id="UINC01211534">
    <property type="protein sequence ID" value="SVE35469.1"/>
    <property type="molecule type" value="Genomic_DNA"/>
</dbReference>
<feature type="non-terminal residue" evidence="1">
    <location>
        <position position="1"/>
    </location>
</feature>
<accession>A0A383CTV3</accession>
<name>A0A383CTV3_9ZZZZ</name>
<dbReference type="AlphaFoldDB" id="A0A383CTV3"/>